<evidence type="ECO:0000259" key="13">
    <source>
        <dbReference type="Pfam" id="PF11566"/>
    </source>
</evidence>
<dbReference type="EMBL" id="MU806664">
    <property type="protein sequence ID" value="KAJ3833607.1"/>
    <property type="molecule type" value="Genomic_DNA"/>
</dbReference>
<keyword evidence="5" id="KW-0963">Cytoplasm</keyword>
<proteinExistence type="inferred from homology"/>
<evidence type="ECO:0000313" key="14">
    <source>
        <dbReference type="EMBL" id="KAJ3833607.1"/>
    </source>
</evidence>
<reference evidence="14" key="1">
    <citation type="submission" date="2022-08" db="EMBL/GenBank/DDBJ databases">
        <authorList>
            <consortium name="DOE Joint Genome Institute"/>
            <person name="Min B."/>
            <person name="Riley R."/>
            <person name="Sierra-Patev S."/>
            <person name="Naranjo-Ortiz M."/>
            <person name="Looney B."/>
            <person name="Konkel Z."/>
            <person name="Slot J.C."/>
            <person name="Sakamoto Y."/>
            <person name="Steenwyk J.L."/>
            <person name="Rokas A."/>
            <person name="Carro J."/>
            <person name="Camarero S."/>
            <person name="Ferreira P."/>
            <person name="Molpeceres G."/>
            <person name="Ruiz-Duenas F.J."/>
            <person name="Serrano A."/>
            <person name="Henrissat B."/>
            <person name="Drula E."/>
            <person name="Hughes K.W."/>
            <person name="Mata J.L."/>
            <person name="Ishikawa N.K."/>
            <person name="Vargas-Isla R."/>
            <person name="Ushijima S."/>
            <person name="Smith C.A."/>
            <person name="Ahrendt S."/>
            <person name="Andreopoulos W."/>
            <person name="He G."/>
            <person name="Labutti K."/>
            <person name="Lipzen A."/>
            <person name="Ng V."/>
            <person name="Sandor L."/>
            <person name="Barry K."/>
            <person name="Martinez A.T."/>
            <person name="Xiao Y."/>
            <person name="Gibbons J.G."/>
            <person name="Terashima K."/>
            <person name="Hibbett D.S."/>
            <person name="Grigoriev I.V."/>
        </authorList>
    </citation>
    <scope>NUCLEOTIDE SEQUENCE</scope>
    <source>
        <strain evidence="14">TFB9207</strain>
    </source>
</reference>
<evidence type="ECO:0000256" key="4">
    <source>
        <dbReference type="ARBA" id="ARBA00022481"/>
    </source>
</evidence>
<feature type="compositionally biased region" description="Polar residues" evidence="11">
    <location>
        <begin position="227"/>
        <end position="237"/>
    </location>
</feature>
<dbReference type="Gene3D" id="3.40.1000.30">
    <property type="match status" value="1"/>
</dbReference>
<sequence>MTSQNILDPSALIALIPTLLPPANRSIQTPQDALAALSHAILTSLGFRLIGVDETSITNDNASKNVLPDAWNAHGPGGYTFKYRHEQSSLEFVVKSGKLGRRTVVNAIAVESDKTTTLDISTDDFTSPASFPYTFSPSDSDHTQTPLVHVYISSFRITDFVSQFKLKIIQKLVPGLRKDGYQEEVDVEDKSATANRNPSTSTVNPSRTIPRYDPSNDEFPMRLPRRSPSSHIPSNNPLEVGRRDLDPIPAGSFQPPPLFPPSNSGDGMFVGPDHPIFGGRRSGQGGLLGPFGPGGIGQGSPRGPWGGDGFLPPMGAPPGARFDPVGPFGGNPFPGGGGIGGGNRRRLPGEGDPDNDEFMPPGAGDMYM</sequence>
<dbReference type="PANTHER" id="PTHR13266:SF1">
    <property type="entry name" value="PROTEASOME INHIBITOR PI31 SUBUNIT"/>
    <property type="match status" value="1"/>
</dbReference>
<evidence type="ECO:0000256" key="1">
    <source>
        <dbReference type="ARBA" id="ARBA00004240"/>
    </source>
</evidence>
<dbReference type="Pfam" id="PF08577">
    <property type="entry name" value="PI31_Prot_C"/>
    <property type="match status" value="1"/>
</dbReference>
<feature type="domain" description="PI31 proteasome regulator N-terminal" evidence="13">
    <location>
        <begin position="24"/>
        <end position="179"/>
    </location>
</feature>
<gene>
    <name evidence="14" type="ORF">F5878DRAFT_632488</name>
</gene>
<name>A0AA38U754_9AGAR</name>
<evidence type="ECO:0000256" key="9">
    <source>
        <dbReference type="ARBA" id="ARBA00022990"/>
    </source>
</evidence>
<evidence type="ECO:0000259" key="12">
    <source>
        <dbReference type="Pfam" id="PF08577"/>
    </source>
</evidence>
<dbReference type="InterPro" id="IPR013886">
    <property type="entry name" value="PI31_Prot_C"/>
</dbReference>
<evidence type="ECO:0000256" key="6">
    <source>
        <dbReference type="ARBA" id="ARBA00022553"/>
    </source>
</evidence>
<evidence type="ECO:0000256" key="8">
    <source>
        <dbReference type="ARBA" id="ARBA00022942"/>
    </source>
</evidence>
<evidence type="ECO:0000313" key="15">
    <source>
        <dbReference type="Proteomes" id="UP001163846"/>
    </source>
</evidence>
<evidence type="ECO:0000256" key="7">
    <source>
        <dbReference type="ARBA" id="ARBA00022824"/>
    </source>
</evidence>
<feature type="compositionally biased region" description="Polar residues" evidence="11">
    <location>
        <begin position="192"/>
        <end position="207"/>
    </location>
</feature>
<evidence type="ECO:0000256" key="2">
    <source>
        <dbReference type="ARBA" id="ARBA00004496"/>
    </source>
</evidence>
<evidence type="ECO:0000256" key="10">
    <source>
        <dbReference type="ARBA" id="ARBA00024805"/>
    </source>
</evidence>
<dbReference type="InterPro" id="IPR045128">
    <property type="entry name" value="PI31-like"/>
</dbReference>
<dbReference type="GO" id="GO:0004866">
    <property type="term" value="F:endopeptidase inhibitor activity"/>
    <property type="evidence" value="ECO:0007669"/>
    <property type="project" value="InterPro"/>
</dbReference>
<keyword evidence="8 14" id="KW-0647">Proteasome</keyword>
<comment type="function">
    <text evidence="10">Plays an important role in control of proteasome function. Inhibits the hydrolysis of protein and peptide substrates by the 20S proteasome. Also inhibits the activation of the proteasome by the proteasome regulatory proteins PA700 and PA28.</text>
</comment>
<dbReference type="GO" id="GO:0005783">
    <property type="term" value="C:endoplasmic reticulum"/>
    <property type="evidence" value="ECO:0007669"/>
    <property type="project" value="UniProtKB-SubCell"/>
</dbReference>
<dbReference type="InterPro" id="IPR021625">
    <property type="entry name" value="PI31_Prot_N"/>
</dbReference>
<keyword evidence="9" id="KW-0007">Acetylation</keyword>
<dbReference type="GO" id="GO:0043161">
    <property type="term" value="P:proteasome-mediated ubiquitin-dependent protein catabolic process"/>
    <property type="evidence" value="ECO:0007669"/>
    <property type="project" value="InterPro"/>
</dbReference>
<feature type="compositionally biased region" description="Gly residues" evidence="11">
    <location>
        <begin position="327"/>
        <end position="342"/>
    </location>
</feature>
<comment type="caution">
    <text evidence="14">The sequence shown here is derived from an EMBL/GenBank/DDBJ whole genome shotgun (WGS) entry which is preliminary data.</text>
</comment>
<protein>
    <submittedName>
        <fullName evidence="14">PI31 proteasome regulator N-terminal-domain-containing protein</fullName>
    </submittedName>
</protein>
<dbReference type="GO" id="GO:0070628">
    <property type="term" value="F:proteasome binding"/>
    <property type="evidence" value="ECO:0007669"/>
    <property type="project" value="InterPro"/>
</dbReference>
<feature type="region of interest" description="Disordered" evidence="11">
    <location>
        <begin position="320"/>
        <end position="368"/>
    </location>
</feature>
<dbReference type="PANTHER" id="PTHR13266">
    <property type="entry name" value="PROTEASOME INHIBITOR"/>
    <property type="match status" value="1"/>
</dbReference>
<organism evidence="14 15">
    <name type="scientific">Lentinula raphanica</name>
    <dbReference type="NCBI Taxonomy" id="153919"/>
    <lineage>
        <taxon>Eukaryota</taxon>
        <taxon>Fungi</taxon>
        <taxon>Dikarya</taxon>
        <taxon>Basidiomycota</taxon>
        <taxon>Agaricomycotina</taxon>
        <taxon>Agaricomycetes</taxon>
        <taxon>Agaricomycetidae</taxon>
        <taxon>Agaricales</taxon>
        <taxon>Marasmiineae</taxon>
        <taxon>Omphalotaceae</taxon>
        <taxon>Lentinula</taxon>
    </lineage>
</organism>
<keyword evidence="15" id="KW-1185">Reference proteome</keyword>
<dbReference type="AlphaFoldDB" id="A0AA38U754"/>
<dbReference type="Pfam" id="PF11566">
    <property type="entry name" value="PI31_Prot_N"/>
    <property type="match status" value="1"/>
</dbReference>
<evidence type="ECO:0000256" key="11">
    <source>
        <dbReference type="SAM" id="MobiDB-lite"/>
    </source>
</evidence>
<keyword evidence="4" id="KW-0488">Methylation</keyword>
<accession>A0AA38U754</accession>
<feature type="region of interest" description="Disordered" evidence="11">
    <location>
        <begin position="187"/>
        <end position="242"/>
    </location>
</feature>
<evidence type="ECO:0000256" key="3">
    <source>
        <dbReference type="ARBA" id="ARBA00006405"/>
    </source>
</evidence>
<dbReference type="Proteomes" id="UP001163846">
    <property type="component" value="Unassembled WGS sequence"/>
</dbReference>
<feature type="domain" description="PI31 proteasome regulator C-terminal" evidence="12">
    <location>
        <begin position="240"/>
        <end position="327"/>
    </location>
</feature>
<dbReference type="GO" id="GO:0000502">
    <property type="term" value="C:proteasome complex"/>
    <property type="evidence" value="ECO:0007669"/>
    <property type="project" value="UniProtKB-KW"/>
</dbReference>
<comment type="subcellular location">
    <subcellularLocation>
        <location evidence="2">Cytoplasm</location>
    </subcellularLocation>
    <subcellularLocation>
        <location evidence="1">Endoplasmic reticulum</location>
    </subcellularLocation>
</comment>
<keyword evidence="7" id="KW-0256">Endoplasmic reticulum</keyword>
<comment type="similarity">
    <text evidence="3">Belongs to the proteasome inhibitor PI31 family.</text>
</comment>
<evidence type="ECO:0000256" key="5">
    <source>
        <dbReference type="ARBA" id="ARBA00022490"/>
    </source>
</evidence>
<keyword evidence="6" id="KW-0597">Phosphoprotein</keyword>